<gene>
    <name evidence="2" type="ORF">PF010_g12772</name>
</gene>
<comment type="caution">
    <text evidence="2">The sequence shown here is derived from an EMBL/GenBank/DDBJ whole genome shotgun (WGS) entry which is preliminary data.</text>
</comment>
<protein>
    <submittedName>
        <fullName evidence="2">Uncharacterized protein</fullName>
    </submittedName>
</protein>
<proteinExistence type="predicted"/>
<dbReference type="EMBL" id="QXFX01000724">
    <property type="protein sequence ID" value="KAE9106039.1"/>
    <property type="molecule type" value="Genomic_DNA"/>
</dbReference>
<evidence type="ECO:0000313" key="3">
    <source>
        <dbReference type="Proteomes" id="UP000488956"/>
    </source>
</evidence>
<name>A0A6G0L2C4_9STRA</name>
<feature type="compositionally biased region" description="Basic residues" evidence="1">
    <location>
        <begin position="62"/>
        <end position="84"/>
    </location>
</feature>
<sequence length="265" mass="29487">MAVFNDVDATLLTGTVVLLPTPDVMTEGTAPYHPLFGPGSESPHASGKRPAPRGSGKSKAPSAKKQRKVPKKAPSAKKQRKVPKKAIFTLNLLPRNDQDRPGKHRAGGYEPGLAPYRIAYLWVGQRCWYNPMLYPKLHLQHYRSWMRHRAVFFACALYAPNKNSDERQADEAARDSVPDQFPQQQRGGFWVLRAPQTVRERISRPSVVDGWQGCEAFPRGQGNRRAASGRLGHSPAQGPDRAFERALDPTAIDEDGYSSIPELLE</sequence>
<evidence type="ECO:0000256" key="1">
    <source>
        <dbReference type="SAM" id="MobiDB-lite"/>
    </source>
</evidence>
<feature type="region of interest" description="Disordered" evidence="1">
    <location>
        <begin position="219"/>
        <end position="265"/>
    </location>
</feature>
<accession>A0A6G0L2C4</accession>
<dbReference type="Proteomes" id="UP000488956">
    <property type="component" value="Unassembled WGS sequence"/>
</dbReference>
<organism evidence="2 3">
    <name type="scientific">Phytophthora fragariae</name>
    <dbReference type="NCBI Taxonomy" id="53985"/>
    <lineage>
        <taxon>Eukaryota</taxon>
        <taxon>Sar</taxon>
        <taxon>Stramenopiles</taxon>
        <taxon>Oomycota</taxon>
        <taxon>Peronosporomycetes</taxon>
        <taxon>Peronosporales</taxon>
        <taxon>Peronosporaceae</taxon>
        <taxon>Phytophthora</taxon>
    </lineage>
</organism>
<dbReference type="AlphaFoldDB" id="A0A6G0L2C4"/>
<feature type="region of interest" description="Disordered" evidence="1">
    <location>
        <begin position="29"/>
        <end position="108"/>
    </location>
</feature>
<reference evidence="2 3" key="1">
    <citation type="submission" date="2018-09" db="EMBL/GenBank/DDBJ databases">
        <title>Genomic investigation of the strawberry pathogen Phytophthora fragariae indicates pathogenicity is determined by transcriptional variation in three key races.</title>
        <authorList>
            <person name="Adams T.M."/>
            <person name="Armitage A.D."/>
            <person name="Sobczyk M.K."/>
            <person name="Bates H.J."/>
            <person name="Dunwell J.M."/>
            <person name="Nellist C.F."/>
            <person name="Harrison R.J."/>
        </authorList>
    </citation>
    <scope>NUCLEOTIDE SEQUENCE [LARGE SCALE GENOMIC DNA]</scope>
    <source>
        <strain evidence="2 3">ONT-3</strain>
    </source>
</reference>
<evidence type="ECO:0000313" key="2">
    <source>
        <dbReference type="EMBL" id="KAE9106039.1"/>
    </source>
</evidence>